<comment type="caution">
    <text evidence="3">The sequence shown here is derived from an EMBL/GenBank/DDBJ whole genome shotgun (WGS) entry which is preliminary data.</text>
</comment>
<sequence length="399" mass="44240">MKPWAVNTPRAAFALLLGGAACASAHADITSSPQLDVRYRLEQVDQGGFARDANASTVRTRLGYRFADDNGWSARVSLQDNRVVGNDLYNSTRNGQTNYPVVSDPADTGLDQAYVEYRGWQMLDLRVGRQVIKLDNDRFVGNVGFRQLEQSFDAVRATWTPAPAWRVDYAYLTRVNRIFGAHHPDPLHARQNLDTHLLNVSWKQAAGTLVGYAYLIGNQSLPASSHRDLGLRWLGHAARGQDWSLDYTLEAAGQHAWKRGTLQGSRSYLHAELALGLHAWHWTLGQEQLQGNGTSALQTPLATLHAFNGWADRFLATPADGLADSYLGVGWRAHALSVAATAHRFAATRTGTHYGDELDLSADLAIVRHFSTSLALADYRADHYATDTRIVWFTVQYKL</sequence>
<keyword evidence="4" id="KW-1185">Reference proteome</keyword>
<feature type="chain" id="PRO_5045208468" evidence="1">
    <location>
        <begin position="28"/>
        <end position="399"/>
    </location>
</feature>
<dbReference type="RefSeq" id="WP_253566637.1">
    <property type="nucleotide sequence ID" value="NZ_JAMZEK010000002.1"/>
</dbReference>
<evidence type="ECO:0000256" key="1">
    <source>
        <dbReference type="SAM" id="SignalP"/>
    </source>
</evidence>
<keyword evidence="1" id="KW-0732">Signal</keyword>
<evidence type="ECO:0000259" key="2">
    <source>
        <dbReference type="Pfam" id="PF13372"/>
    </source>
</evidence>
<dbReference type="InterPro" id="IPR025388">
    <property type="entry name" value="Alginate_export_dom"/>
</dbReference>
<feature type="signal peptide" evidence="1">
    <location>
        <begin position="1"/>
        <end position="27"/>
    </location>
</feature>
<organism evidence="3 4">
    <name type="scientific">Dyella lutea</name>
    <dbReference type="NCBI Taxonomy" id="2950441"/>
    <lineage>
        <taxon>Bacteria</taxon>
        <taxon>Pseudomonadati</taxon>
        <taxon>Pseudomonadota</taxon>
        <taxon>Gammaproteobacteria</taxon>
        <taxon>Lysobacterales</taxon>
        <taxon>Rhodanobacteraceae</taxon>
        <taxon>Dyella</taxon>
    </lineage>
</organism>
<dbReference type="PROSITE" id="PS51257">
    <property type="entry name" value="PROKAR_LIPOPROTEIN"/>
    <property type="match status" value="1"/>
</dbReference>
<dbReference type="InterPro" id="IPR023614">
    <property type="entry name" value="Porin_dom_sf"/>
</dbReference>
<feature type="domain" description="Alginate export" evidence="2">
    <location>
        <begin position="34"/>
        <end position="255"/>
    </location>
</feature>
<evidence type="ECO:0000313" key="4">
    <source>
        <dbReference type="Proteomes" id="UP001204615"/>
    </source>
</evidence>
<protein>
    <submittedName>
        <fullName evidence="3">Alginate export family protein</fullName>
    </submittedName>
</protein>
<accession>A0ABT1FF55</accession>
<reference evidence="3 4" key="1">
    <citation type="submission" date="2022-06" db="EMBL/GenBank/DDBJ databases">
        <title>Dyella sp. Sa strain:Sa Genome sequencing.</title>
        <authorList>
            <person name="Park S."/>
        </authorList>
    </citation>
    <scope>NUCLEOTIDE SEQUENCE [LARGE SCALE GENOMIC DNA]</scope>
    <source>
        <strain evidence="3 4">Sa</strain>
    </source>
</reference>
<dbReference type="EMBL" id="JAMZEK010000002">
    <property type="protein sequence ID" value="MCP1374733.1"/>
    <property type="molecule type" value="Genomic_DNA"/>
</dbReference>
<dbReference type="Gene3D" id="2.40.160.10">
    <property type="entry name" value="Porin"/>
    <property type="match status" value="1"/>
</dbReference>
<dbReference type="Proteomes" id="UP001204615">
    <property type="component" value="Unassembled WGS sequence"/>
</dbReference>
<gene>
    <name evidence="3" type="ORF">NC595_11740</name>
</gene>
<proteinExistence type="predicted"/>
<name>A0ABT1FF55_9GAMM</name>
<dbReference type="Pfam" id="PF13372">
    <property type="entry name" value="Alginate_exp"/>
    <property type="match status" value="1"/>
</dbReference>
<evidence type="ECO:0000313" key="3">
    <source>
        <dbReference type="EMBL" id="MCP1374733.1"/>
    </source>
</evidence>